<comment type="caution">
    <text evidence="1">The sequence shown here is derived from an EMBL/GenBank/DDBJ whole genome shotgun (WGS) entry which is preliminary data.</text>
</comment>
<sequence length="255" mass="27821">MQPPLSLGDREFIVRLREVVHADEDVARCGHLLDGKRQDLQTAVGRRHVRFEDAPLRLEEARQMGIVVDRDAVRAGVDDAFERAAKAGDGLPRQAVDQIDADRLEATGARRIDHRTGFRLALQPIHRLLHAGIEILHADAHAIEAEFAEQGDGRLVHLARIDLDRVLATLDQPEVPAGRGHQLAHLVMRQEGRCAAAPVQLRHLLVAALEAAALQCQFARQVFQVLGGAAMVLGDDLVAGAVVADGVAERDVEVQ</sequence>
<name>A0A011NKX9_9PROT</name>
<gene>
    <name evidence="1" type="ORF">AW08_03335</name>
</gene>
<organism evidence="1 2">
    <name type="scientific">Candidatus Accumulibacter adjunctus</name>
    <dbReference type="NCBI Taxonomy" id="1454001"/>
    <lineage>
        <taxon>Bacteria</taxon>
        <taxon>Pseudomonadati</taxon>
        <taxon>Pseudomonadota</taxon>
        <taxon>Betaproteobacteria</taxon>
        <taxon>Candidatus Accumulibacter</taxon>
    </lineage>
</organism>
<dbReference type="AlphaFoldDB" id="A0A011NKX9"/>
<dbReference type="EMBL" id="JFAX01000025">
    <property type="protein sequence ID" value="EXI65287.1"/>
    <property type="molecule type" value="Genomic_DNA"/>
</dbReference>
<accession>A0A011NKX9</accession>
<protein>
    <submittedName>
        <fullName evidence="1">Uncharacterized protein</fullName>
    </submittedName>
</protein>
<keyword evidence="2" id="KW-1185">Reference proteome</keyword>
<dbReference type="Proteomes" id="UP000020218">
    <property type="component" value="Unassembled WGS sequence"/>
</dbReference>
<evidence type="ECO:0000313" key="2">
    <source>
        <dbReference type="Proteomes" id="UP000020218"/>
    </source>
</evidence>
<proteinExistence type="predicted"/>
<evidence type="ECO:0000313" key="1">
    <source>
        <dbReference type="EMBL" id="EXI65287.1"/>
    </source>
</evidence>
<reference evidence="1" key="1">
    <citation type="submission" date="2014-02" db="EMBL/GenBank/DDBJ databases">
        <title>Expanding our view of genomic diversity in Candidatus Accumulibacter clades.</title>
        <authorList>
            <person name="Skennerton C.T."/>
            <person name="Barr J.J."/>
            <person name="Slater F.R."/>
            <person name="Bond P.L."/>
            <person name="Tyson G.W."/>
        </authorList>
    </citation>
    <scope>NUCLEOTIDE SEQUENCE [LARGE SCALE GENOMIC DNA]</scope>
</reference>